<reference evidence="8 9" key="1">
    <citation type="submission" date="2019-07" db="EMBL/GenBank/DDBJ databases">
        <title>Lentzea xizangensis sp. nov., isolated from Qinghai-Tibetan Plateau Soils.</title>
        <authorList>
            <person name="Huang J."/>
        </authorList>
    </citation>
    <scope>NUCLEOTIDE SEQUENCE [LARGE SCALE GENOMIC DNA]</scope>
    <source>
        <strain evidence="8 9">FXJ1.1311</strain>
    </source>
</reference>
<feature type="compositionally biased region" description="Basic and acidic residues" evidence="5">
    <location>
        <begin position="1"/>
        <end position="22"/>
    </location>
</feature>
<dbReference type="EMBL" id="VOBR01000039">
    <property type="protein sequence ID" value="TWP45710.1"/>
    <property type="molecule type" value="Genomic_DNA"/>
</dbReference>
<dbReference type="GO" id="GO:0022857">
    <property type="term" value="F:transmembrane transporter activity"/>
    <property type="evidence" value="ECO:0007669"/>
    <property type="project" value="InterPro"/>
</dbReference>
<evidence type="ECO:0000256" key="5">
    <source>
        <dbReference type="SAM" id="MobiDB-lite"/>
    </source>
</evidence>
<proteinExistence type="predicted"/>
<evidence type="ECO:0000313" key="9">
    <source>
        <dbReference type="Proteomes" id="UP000316639"/>
    </source>
</evidence>
<feature type="transmembrane region" description="Helical" evidence="6">
    <location>
        <begin position="402"/>
        <end position="425"/>
    </location>
</feature>
<accession>A0A563EGY0</accession>
<feature type="transmembrane region" description="Helical" evidence="6">
    <location>
        <begin position="173"/>
        <end position="196"/>
    </location>
</feature>
<dbReference type="InterPro" id="IPR020846">
    <property type="entry name" value="MFS_dom"/>
</dbReference>
<feature type="transmembrane region" description="Helical" evidence="6">
    <location>
        <begin position="240"/>
        <end position="258"/>
    </location>
</feature>
<protein>
    <submittedName>
        <fullName evidence="8">MFS transporter</fullName>
    </submittedName>
</protein>
<keyword evidence="4 6" id="KW-0472">Membrane</keyword>
<feature type="transmembrane region" description="Helical" evidence="6">
    <location>
        <begin position="339"/>
        <end position="359"/>
    </location>
</feature>
<dbReference type="PANTHER" id="PTHR42718:SF39">
    <property type="entry name" value="ACTINORHODIN TRANSPORTER-RELATED"/>
    <property type="match status" value="1"/>
</dbReference>
<feature type="region of interest" description="Disordered" evidence="5">
    <location>
        <begin position="1"/>
        <end position="41"/>
    </location>
</feature>
<feature type="transmembrane region" description="Helical" evidence="6">
    <location>
        <begin position="371"/>
        <end position="390"/>
    </location>
</feature>
<dbReference type="Pfam" id="PF07690">
    <property type="entry name" value="MFS_1"/>
    <property type="match status" value="1"/>
</dbReference>
<evidence type="ECO:0000256" key="4">
    <source>
        <dbReference type="ARBA" id="ARBA00023136"/>
    </source>
</evidence>
<dbReference type="PANTHER" id="PTHR42718">
    <property type="entry name" value="MAJOR FACILITATOR SUPERFAMILY MULTIDRUG TRANSPORTER MFSC"/>
    <property type="match status" value="1"/>
</dbReference>
<organism evidence="8 9">
    <name type="scientific">Lentzea tibetensis</name>
    <dbReference type="NCBI Taxonomy" id="2591470"/>
    <lineage>
        <taxon>Bacteria</taxon>
        <taxon>Bacillati</taxon>
        <taxon>Actinomycetota</taxon>
        <taxon>Actinomycetes</taxon>
        <taxon>Pseudonocardiales</taxon>
        <taxon>Pseudonocardiaceae</taxon>
        <taxon>Lentzea</taxon>
    </lineage>
</organism>
<evidence type="ECO:0000259" key="7">
    <source>
        <dbReference type="PROSITE" id="PS50850"/>
    </source>
</evidence>
<dbReference type="AlphaFoldDB" id="A0A563EGY0"/>
<evidence type="ECO:0000256" key="2">
    <source>
        <dbReference type="ARBA" id="ARBA00022692"/>
    </source>
</evidence>
<dbReference type="OrthoDB" id="4532109at2"/>
<sequence length="502" mass="51905">MSSDSSREARPGSDAGTDRPTDSHGGATATAWARPAESAEPPNPRRWLIWGVVLCPNIMNQIDTTIVNVAAPSVQAEIGGGNSTLQWLAAGYTLAFAVFLITGGRLGDIYGRRTMFLVGAAGFTAASVACGLAGSPGTLIAARVLQGAFGALLIPQGMGILKTVFPQRELGTAFGLFAPIMGLASVSGPILGGALIDADIFGTGWRMVFLVNLPIGLIALAGAVFLLPRKQDKLNMRLDLIGASIVTAAAVLVIYPLVQGRAHGWPVWIWVMLAAGVVAFGLFAVYERHTTRAPIIEPSLLRNRVFISGLAIAIVFFGAVAGVVLVITLYLQIGLHFTPVHAALTGIPLSLGIAGAGLVATKLTARFGRHILHGGLAVMIIGLVTLALTVDHYGNTITSWLLVPAHLLIGAGMGVIFGPLFRVVLGGVSQREVGSASGTLSAVQQFGGSLGVGVIATIYFTLTANPADLTSGMVTTALIVAAVAAVAFGLVFLLPNKKLASW</sequence>
<evidence type="ECO:0000256" key="1">
    <source>
        <dbReference type="ARBA" id="ARBA00004651"/>
    </source>
</evidence>
<feature type="transmembrane region" description="Helical" evidence="6">
    <location>
        <begin position="115"/>
        <end position="134"/>
    </location>
</feature>
<feature type="transmembrane region" description="Helical" evidence="6">
    <location>
        <begin position="305"/>
        <end position="333"/>
    </location>
</feature>
<keyword evidence="9" id="KW-1185">Reference proteome</keyword>
<feature type="domain" description="Major facilitator superfamily (MFS) profile" evidence="7">
    <location>
        <begin position="49"/>
        <end position="499"/>
    </location>
</feature>
<dbReference type="CDD" id="cd17321">
    <property type="entry name" value="MFS_MMR_MDR_like"/>
    <property type="match status" value="1"/>
</dbReference>
<evidence type="ECO:0000256" key="6">
    <source>
        <dbReference type="SAM" id="Phobius"/>
    </source>
</evidence>
<dbReference type="InterPro" id="IPR036259">
    <property type="entry name" value="MFS_trans_sf"/>
</dbReference>
<dbReference type="Proteomes" id="UP000316639">
    <property type="component" value="Unassembled WGS sequence"/>
</dbReference>
<feature type="transmembrane region" description="Helical" evidence="6">
    <location>
        <begin position="85"/>
        <end position="103"/>
    </location>
</feature>
<keyword evidence="2 6" id="KW-0812">Transmembrane</keyword>
<comment type="subcellular location">
    <subcellularLocation>
        <location evidence="1">Cell membrane</location>
        <topology evidence="1">Multi-pass membrane protein</topology>
    </subcellularLocation>
</comment>
<feature type="transmembrane region" description="Helical" evidence="6">
    <location>
        <begin position="446"/>
        <end position="462"/>
    </location>
</feature>
<feature type="transmembrane region" description="Helical" evidence="6">
    <location>
        <begin position="474"/>
        <end position="494"/>
    </location>
</feature>
<evidence type="ECO:0000256" key="3">
    <source>
        <dbReference type="ARBA" id="ARBA00022989"/>
    </source>
</evidence>
<name>A0A563EGY0_9PSEU</name>
<feature type="transmembrane region" description="Helical" evidence="6">
    <location>
        <begin position="264"/>
        <end position="285"/>
    </location>
</feature>
<dbReference type="Gene3D" id="1.20.1250.20">
    <property type="entry name" value="MFS general substrate transporter like domains"/>
    <property type="match status" value="2"/>
</dbReference>
<dbReference type="PROSITE" id="PS50850">
    <property type="entry name" value="MFS"/>
    <property type="match status" value="1"/>
</dbReference>
<feature type="transmembrane region" description="Helical" evidence="6">
    <location>
        <begin position="208"/>
        <end position="228"/>
    </location>
</feature>
<keyword evidence="3 6" id="KW-1133">Transmembrane helix</keyword>
<gene>
    <name evidence="8" type="ORF">FKR81_38420</name>
</gene>
<dbReference type="InterPro" id="IPR011701">
    <property type="entry name" value="MFS"/>
</dbReference>
<feature type="transmembrane region" description="Helical" evidence="6">
    <location>
        <begin position="140"/>
        <end position="161"/>
    </location>
</feature>
<dbReference type="SUPFAM" id="SSF103473">
    <property type="entry name" value="MFS general substrate transporter"/>
    <property type="match status" value="2"/>
</dbReference>
<evidence type="ECO:0000313" key="8">
    <source>
        <dbReference type="EMBL" id="TWP45710.1"/>
    </source>
</evidence>
<dbReference type="GO" id="GO:0005886">
    <property type="term" value="C:plasma membrane"/>
    <property type="evidence" value="ECO:0007669"/>
    <property type="project" value="UniProtKB-SubCell"/>
</dbReference>
<comment type="caution">
    <text evidence="8">The sequence shown here is derived from an EMBL/GenBank/DDBJ whole genome shotgun (WGS) entry which is preliminary data.</text>
</comment>